<proteinExistence type="predicted"/>
<keyword evidence="1" id="KW-1133">Transmembrane helix</keyword>
<protein>
    <recommendedName>
        <fullName evidence="4">DUF3592 domain-containing protein</fullName>
    </recommendedName>
</protein>
<accession>A0A4Y9IK62</accession>
<keyword evidence="1" id="KW-0472">Membrane</keyword>
<comment type="caution">
    <text evidence="2">The sequence shown here is derived from an EMBL/GenBank/DDBJ whole genome shotgun (WGS) entry which is preliminary data.</text>
</comment>
<dbReference type="AlphaFoldDB" id="A0A4Y9IK62"/>
<dbReference type="RefSeq" id="WP_135107263.1">
    <property type="nucleotide sequence ID" value="NZ_JADGKW010000007.1"/>
</dbReference>
<feature type="transmembrane region" description="Helical" evidence="1">
    <location>
        <begin position="21"/>
        <end position="40"/>
    </location>
</feature>
<organism evidence="2 3">
    <name type="scientific">Dysgonomonas mossii</name>
    <dbReference type="NCBI Taxonomy" id="163665"/>
    <lineage>
        <taxon>Bacteria</taxon>
        <taxon>Pseudomonadati</taxon>
        <taxon>Bacteroidota</taxon>
        <taxon>Bacteroidia</taxon>
        <taxon>Bacteroidales</taxon>
        <taxon>Dysgonomonadaceae</taxon>
        <taxon>Dysgonomonas</taxon>
    </lineage>
</organism>
<reference evidence="2 3" key="1">
    <citation type="submission" date="2019-03" db="EMBL/GenBank/DDBJ databases">
        <title>Diversity of the mouse oral microbiome.</title>
        <authorList>
            <person name="Joseph S."/>
            <person name="Aduse-Opoku J."/>
            <person name="Curtis M."/>
            <person name="Wade W."/>
            <person name="Hashim A."/>
        </authorList>
    </citation>
    <scope>NUCLEOTIDE SEQUENCE [LARGE SCALE GENOMIC DNA]</scope>
    <source>
        <strain evidence="2 3">P11</strain>
    </source>
</reference>
<evidence type="ECO:0008006" key="4">
    <source>
        <dbReference type="Google" id="ProtNLM"/>
    </source>
</evidence>
<evidence type="ECO:0000256" key="1">
    <source>
        <dbReference type="SAM" id="Phobius"/>
    </source>
</evidence>
<name>A0A4Y9IK62_9BACT</name>
<dbReference type="Proteomes" id="UP000298285">
    <property type="component" value="Unassembled WGS sequence"/>
</dbReference>
<dbReference type="EMBL" id="SPPK01000007">
    <property type="protein sequence ID" value="TFU86984.1"/>
    <property type="molecule type" value="Genomic_DNA"/>
</dbReference>
<sequence>MDKHKKKSCRNRQEKRPIYRIISYVFITLLVLALIIKAGYESSINHLLQKQGICIKAVVYERKSVGGKGDVLSKYQFKWKNITYYGESEHDTKTKGESWFYDNFITGDTITIVFLENDPDINRSNSQIKKDCECVN</sequence>
<gene>
    <name evidence="2" type="ORF">E4T88_16175</name>
</gene>
<keyword evidence="1" id="KW-0812">Transmembrane</keyword>
<dbReference type="OrthoDB" id="1495181at2"/>
<evidence type="ECO:0000313" key="2">
    <source>
        <dbReference type="EMBL" id="TFU86984.1"/>
    </source>
</evidence>
<evidence type="ECO:0000313" key="3">
    <source>
        <dbReference type="Proteomes" id="UP000298285"/>
    </source>
</evidence>